<evidence type="ECO:0000313" key="4">
    <source>
        <dbReference type="Proteomes" id="UP001481413"/>
    </source>
</evidence>
<evidence type="ECO:0000256" key="1">
    <source>
        <dbReference type="SAM" id="MobiDB-lite"/>
    </source>
</evidence>
<feature type="region of interest" description="Disordered" evidence="1">
    <location>
        <begin position="316"/>
        <end position="364"/>
    </location>
</feature>
<dbReference type="RefSeq" id="WP_353293808.1">
    <property type="nucleotide sequence ID" value="NZ_BAABWH010000002.1"/>
</dbReference>
<gene>
    <name evidence="3" type="ORF">NBRC116585_09870</name>
</gene>
<reference evidence="3 4" key="1">
    <citation type="submission" date="2024-04" db="EMBL/GenBank/DDBJ databases">
        <title>Draft genome sequence of Thalassolituus maritimus NBRC 116585.</title>
        <authorList>
            <person name="Miyakawa T."/>
            <person name="Kusuya Y."/>
            <person name="Miura T."/>
        </authorList>
    </citation>
    <scope>NUCLEOTIDE SEQUENCE [LARGE SCALE GENOMIC DNA]</scope>
    <source>
        <strain evidence="3 4">5NW40-0001</strain>
    </source>
</reference>
<keyword evidence="2" id="KW-0812">Transmembrane</keyword>
<organism evidence="3 4">
    <name type="scientific">Thalassolituus maritimus</name>
    <dbReference type="NCBI Taxonomy" id="484498"/>
    <lineage>
        <taxon>Bacteria</taxon>
        <taxon>Pseudomonadati</taxon>
        <taxon>Pseudomonadota</taxon>
        <taxon>Gammaproteobacteria</taxon>
        <taxon>Oceanospirillales</taxon>
        <taxon>Oceanospirillaceae</taxon>
        <taxon>Thalassolituus</taxon>
    </lineage>
</organism>
<keyword evidence="2" id="KW-0472">Membrane</keyword>
<name>A0ABP9ZXK5_9GAMM</name>
<evidence type="ECO:0000256" key="2">
    <source>
        <dbReference type="SAM" id="Phobius"/>
    </source>
</evidence>
<evidence type="ECO:0000313" key="3">
    <source>
        <dbReference type="EMBL" id="GAA6144870.1"/>
    </source>
</evidence>
<feature type="transmembrane region" description="Helical" evidence="2">
    <location>
        <begin position="269"/>
        <end position="289"/>
    </location>
</feature>
<comment type="caution">
    <text evidence="3">The sequence shown here is derived from an EMBL/GenBank/DDBJ whole genome shotgun (WGS) entry which is preliminary data.</text>
</comment>
<protein>
    <submittedName>
        <fullName evidence="3">Uncharacterized protein</fullName>
    </submittedName>
</protein>
<dbReference type="Proteomes" id="UP001481413">
    <property type="component" value="Unassembled WGS sequence"/>
</dbReference>
<accession>A0ABP9ZXK5</accession>
<proteinExistence type="predicted"/>
<dbReference type="EMBL" id="BAABWH010000002">
    <property type="protein sequence ID" value="GAA6144870.1"/>
    <property type="molecule type" value="Genomic_DNA"/>
</dbReference>
<sequence>MMEYEFTDPQGNRFCFRKGFGPKVYHPENLCSGTPYSAELILNRFDDQVIDSGFDHFYFDVLSRLPNYSPRRRITMARALADNHLILEKLKSLPEVVPDNRSILRVQIRNALRSIVEDEKREAAMHQRQMDKESTLMKGLIYTGAFMTGIGSSAWGLAVQAKEISDVINPFVKMQHHATALRTAWESDDFADTYTETYLSGEKRELVEAIGFDPSQITQQQIDEAIAMADLVLNDNSLRDILFGFVKDYAEAQHAIEITRVAGSGAFELILTIIVAAVTGGAGVVAAVGSKMHLLRKFKGVGEHLVEFAKASRSIKKAKKESQGQNTGPGKFESEAGSAKQTNPHGAEDGKISKKRSKKVEPQSLAEAEAILETRRKEIVANGYQPKYSDAELKEIAETGDIGSDRFQVRFMESKHLTHKDTKDVPLSGAMGQTMKGESGTGAKYWSTSFDQLEDADSDPKLISEKLGLTYNPSPKVKYALVIVDTQAAAPITGVKSVSATFKNVSEFANTELPEKFPKEFTDKAMTPEFQAEYSKHYKDAEASGILAGEGNWNSDNFREHLDTTDLSDSEKKLMKQRFEMHDVIGNNDDYLGNGLTKNNNPAIDQEYGAVETLNFERNEVNLSQLKEQNAITVMPKLSRI</sequence>
<keyword evidence="4" id="KW-1185">Reference proteome</keyword>
<keyword evidence="2" id="KW-1133">Transmembrane helix</keyword>